<accession>A0A849SRR3</accession>
<evidence type="ECO:0008006" key="4">
    <source>
        <dbReference type="Google" id="ProtNLM"/>
    </source>
</evidence>
<keyword evidence="1" id="KW-0732">Signal</keyword>
<reference evidence="2 3" key="1">
    <citation type="submission" date="2020-04" db="EMBL/GenBank/DDBJ databases">
        <title>Metagenomic profiling of ammonia- and methane-oxidizing microorganisms in a Dutch drinking water treatment plant.</title>
        <authorList>
            <person name="Poghosyan L."/>
            <person name="Leucker S."/>
        </authorList>
    </citation>
    <scope>NUCLEOTIDE SEQUENCE [LARGE SCALE GENOMIC DNA]</scope>
    <source>
        <strain evidence="2">S-RSF-IL-03</strain>
    </source>
</reference>
<name>A0A849SRR3_UNCEI</name>
<comment type="caution">
    <text evidence="2">The sequence shown here is derived from an EMBL/GenBank/DDBJ whole genome shotgun (WGS) entry which is preliminary data.</text>
</comment>
<dbReference type="Gene3D" id="2.60.40.4070">
    <property type="match status" value="1"/>
</dbReference>
<gene>
    <name evidence="2" type="ORF">HOP12_11270</name>
</gene>
<protein>
    <recommendedName>
        <fullName evidence="4">FlgD Ig-like domain-containing protein</fullName>
    </recommendedName>
</protein>
<proteinExistence type="predicted"/>
<dbReference type="Proteomes" id="UP000580839">
    <property type="component" value="Unassembled WGS sequence"/>
</dbReference>
<evidence type="ECO:0000313" key="3">
    <source>
        <dbReference type="Proteomes" id="UP000580839"/>
    </source>
</evidence>
<sequence>MNSSSRRLPWMRAMLAFSLLSAVSPVTAFSQEQDPPGCPHHPDPINVNWSGKLGQQSSLRAKSARLAAASDTTWIGHVTGATGYPGVAGGAGPFHVGRGGNRQTGVTNQGGANNNGYWGWDDLNPGETDAHQGWWVIARPHQNTSTAVRNDWWRPFFGFDYGNGGNKAANGSKPTFGVTGYWHRDGGALRTPVAHSDPRNGSAPSIGPTWTPIGGSASAWCGLRAHGDFAYTDPITGGVYNSSIVQYYGDNHGLQTSASSAGFTDMNFPGYGGQWDQMLYRDVVLADGASLTVDFDYSVNLRPGHFTDNLTRVGWFNLDPRLDVAGAGPASAHAPDGNFISSSAFNGLPANQDKAPEDSFMVYVGVPVNEAAVRYSDGSVSAIGDPLRRWFSEVLRIDGWTSGGAGVGNIWPSTMVQLVSRGPAAGDQSGHFNVTLPNAKVQPLLDAQAGAGGTVRLVFRVKTNRAFDDEDFGENGVSSGTRGAAIVDNVVMNGWAAANGDFEAANAVDNAAAPTVAWHSTGRPVEDWWELRDLNTLTYDDPCGVIGGANRNCNMYGNVFSVMTGVYASNTMDREKVLMSPTLNLCSTGPGVFNEIGIDQTIAQSSVDIAAFLDLYTNLMQFGQTSNGMKIVWQSFPGTQPNGAKSWSVVQTTICFSAYDGFLGCYSGVEFPGLMPFGASALNDGLIQTSNQSGFPDSLRVGIENLSLCFRRPAANATNCNAAGIPSLQGCYVDNVAVAFINASPPPGLSNSIWDVWQDAFPTNSALSVGTDAFRRGTAQVRTGYNSAPFTGNLLHNNIPGDTMLVIANGAALRVDLAFRVKPGAGNYQTIGDPTSGIRRSPANVTTATPGDGSFWGSYMADRGLYGSGYVVGVSTAVPNPMTDRFPGGGLDWNPNQWLSARLDTTERNLFACEGSAGNLEQVNVGQFSSCYHEADITGVGAPRRSLGVVKNRCVLIDTSNGSAQDQTNIDCGTGTTPAHPSGRTWTQMWTATNGFAYNNVAQMPGGYVDNSCPTGGCANGFTAEFTKIIPDDQLTPGAHVEWFFRRSIASDFSDFETLPDTSFIFPNANGSDHDGERWYSMNVLPDEWKNPAFNDFGIVSVSSACMLFVDQGDRRGDHLLFDNMAQVIGLTKTNKFGAGKGYFIGSTADFPADLAELATVGGTQVSAHLGQEGSLYDVYNVRAGETDVPAGRLGSRDAAACIGLATGKCAAAGPTKTWLRTLYQHLFVSCADLKNQVWGPLNDQTDGDIPMFQDFISNPSGTPAPRTFIVTGLDIVSGNNTAPSGHPSFFPTYFDASLTNDSYRDFAASSDDTPDLVPQAPIGGSGAVYGVFSSCFTLNDVLNRVGGIPGSTVAAYYEDPNPADAVTYPGGVYAPENIAGGRFARTLVLGFTHGAFGGLGSRYTLTRGGYHEFWFNALTGMAGTVCGQTLAAPVGVGDGNGSGRPFVSFLNLRSENPSRSGIALIEFGLASKERAEVEVFDVAGRLVKRLADRVFEAGVPHRLTWDGRDDQGYAVARGMYFYRLRTPSFTSDKKLTVLRD</sequence>
<evidence type="ECO:0000313" key="2">
    <source>
        <dbReference type="EMBL" id="NOT34735.1"/>
    </source>
</evidence>
<feature type="signal peptide" evidence="1">
    <location>
        <begin position="1"/>
        <end position="28"/>
    </location>
</feature>
<feature type="chain" id="PRO_5032913832" description="FlgD Ig-like domain-containing protein" evidence="1">
    <location>
        <begin position="29"/>
        <end position="1541"/>
    </location>
</feature>
<organism evidence="2 3">
    <name type="scientific">Eiseniibacteriota bacterium</name>
    <dbReference type="NCBI Taxonomy" id="2212470"/>
    <lineage>
        <taxon>Bacteria</taxon>
        <taxon>Candidatus Eiseniibacteriota</taxon>
    </lineage>
</organism>
<dbReference type="EMBL" id="JABFRW010000144">
    <property type="protein sequence ID" value="NOT34735.1"/>
    <property type="molecule type" value="Genomic_DNA"/>
</dbReference>
<evidence type="ECO:0000256" key="1">
    <source>
        <dbReference type="SAM" id="SignalP"/>
    </source>
</evidence>